<feature type="compositionally biased region" description="Polar residues" evidence="1">
    <location>
        <begin position="143"/>
        <end position="160"/>
    </location>
</feature>
<evidence type="ECO:0000313" key="3">
    <source>
        <dbReference type="EMBL" id="TCJ84527.1"/>
    </source>
</evidence>
<feature type="chain" id="PRO_5020954936" evidence="2">
    <location>
        <begin position="24"/>
        <end position="283"/>
    </location>
</feature>
<dbReference type="OrthoDB" id="7433394at2"/>
<feature type="signal peptide" evidence="2">
    <location>
        <begin position="1"/>
        <end position="23"/>
    </location>
</feature>
<proteinExistence type="predicted"/>
<evidence type="ECO:0000256" key="1">
    <source>
        <dbReference type="SAM" id="MobiDB-lite"/>
    </source>
</evidence>
<keyword evidence="4" id="KW-1185">Reference proteome</keyword>
<sequence length="283" mass="32107">MKFTKALPYLLLSWAILTPQAFAVEEKDVAKVQTVIEAFKSRNTGSIAKMVSYPLISKSNRPAINNEYEFVNRFDEVFDQNLLRSIVSSDARTDWNTVGWRGIMLFDGLVWLDHDGNILSVKQPSTFVNKGASTYNRAPANNRLGQSKPQLVAQATSSMQPSRSSTPRGRSSLHRSVSNYAQPVLEWKTSRYHVRVDDIGNGRLRYASWPVHAPTSVKPDIVLSDGRLEVDRTGRNHRYVFNNGNFSYHLKVNAQGHQTPGLLEVFKGEQRFLTDNVREIIRR</sequence>
<gene>
    <name evidence="3" type="ORF">EV695_2484</name>
</gene>
<evidence type="ECO:0000256" key="2">
    <source>
        <dbReference type="SAM" id="SignalP"/>
    </source>
</evidence>
<dbReference type="EMBL" id="SMFQ01000004">
    <property type="protein sequence ID" value="TCJ84527.1"/>
    <property type="molecule type" value="Genomic_DNA"/>
</dbReference>
<feature type="compositionally biased region" description="Low complexity" evidence="1">
    <location>
        <begin position="161"/>
        <end position="170"/>
    </location>
</feature>
<organism evidence="3 4">
    <name type="scientific">Cocleimonas flava</name>
    <dbReference type="NCBI Taxonomy" id="634765"/>
    <lineage>
        <taxon>Bacteria</taxon>
        <taxon>Pseudomonadati</taxon>
        <taxon>Pseudomonadota</taxon>
        <taxon>Gammaproteobacteria</taxon>
        <taxon>Thiotrichales</taxon>
        <taxon>Thiotrichaceae</taxon>
        <taxon>Cocleimonas</taxon>
    </lineage>
</organism>
<feature type="region of interest" description="Disordered" evidence="1">
    <location>
        <begin position="132"/>
        <end position="176"/>
    </location>
</feature>
<protein>
    <submittedName>
        <fullName evidence="3">Uncharacterized protein</fullName>
    </submittedName>
</protein>
<accession>A0A4R1ESH8</accession>
<dbReference type="Proteomes" id="UP000294887">
    <property type="component" value="Unassembled WGS sequence"/>
</dbReference>
<keyword evidence="2" id="KW-0732">Signal</keyword>
<name>A0A4R1ESH8_9GAMM</name>
<comment type="caution">
    <text evidence="3">The sequence shown here is derived from an EMBL/GenBank/DDBJ whole genome shotgun (WGS) entry which is preliminary data.</text>
</comment>
<dbReference type="AlphaFoldDB" id="A0A4R1ESH8"/>
<dbReference type="RefSeq" id="WP_131906275.1">
    <property type="nucleotide sequence ID" value="NZ_BAAAFU010000006.1"/>
</dbReference>
<evidence type="ECO:0000313" key="4">
    <source>
        <dbReference type="Proteomes" id="UP000294887"/>
    </source>
</evidence>
<reference evidence="3 4" key="1">
    <citation type="submission" date="2019-03" db="EMBL/GenBank/DDBJ databases">
        <title>Genomic Encyclopedia of Type Strains, Phase IV (KMG-IV): sequencing the most valuable type-strain genomes for metagenomic binning, comparative biology and taxonomic classification.</title>
        <authorList>
            <person name="Goeker M."/>
        </authorList>
    </citation>
    <scope>NUCLEOTIDE SEQUENCE [LARGE SCALE GENOMIC DNA]</scope>
    <source>
        <strain evidence="3 4">DSM 24830</strain>
    </source>
</reference>